<dbReference type="PROSITE" id="PS50802">
    <property type="entry name" value="OTU"/>
    <property type="match status" value="1"/>
</dbReference>
<accession>A0A132A8D5</accession>
<gene>
    <name evidence="12" type="ORF">QR98_0056730</name>
    <name evidence="11" type="ORF">SSS_4586</name>
</gene>
<keyword evidence="4 7" id="KW-0833">Ubl conjugation pathway</keyword>
<dbReference type="GO" id="GO:0006508">
    <property type="term" value="P:proteolysis"/>
    <property type="evidence" value="ECO:0007669"/>
    <property type="project" value="UniProtKB-KW"/>
</dbReference>
<dbReference type="Pfam" id="PF10275">
    <property type="entry name" value="Peptidase_C65"/>
    <property type="match status" value="1"/>
</dbReference>
<dbReference type="InterPro" id="IPR016615">
    <property type="entry name" value="Otubain"/>
</dbReference>
<feature type="site" description="Interacts with free ubiquitin" evidence="9">
    <location>
        <position position="261"/>
    </location>
</feature>
<feature type="site" description="Interacts with free ubiquitin" evidence="9">
    <location>
        <position position="226"/>
    </location>
</feature>
<feature type="site" description="Interacts with free ubiquitin" evidence="9">
    <location>
        <position position="210"/>
    </location>
</feature>
<dbReference type="EMBL" id="WVUK01000044">
    <property type="protein sequence ID" value="KAF7495819.1"/>
    <property type="molecule type" value="Genomic_DNA"/>
</dbReference>
<reference evidence="14" key="2">
    <citation type="journal article" date="2020" name="PLoS Negl. Trop. Dis.">
        <title>High-quality nuclear genome for Sarcoptes scabiei-A critical resource for a neglected parasite.</title>
        <authorList>
            <person name="Korhonen P.K."/>
            <person name="Gasser R.B."/>
            <person name="Ma G."/>
            <person name="Wang T."/>
            <person name="Stroehlein A.J."/>
            <person name="Young N.D."/>
            <person name="Ang C.S."/>
            <person name="Fernando D.D."/>
            <person name="Lu H.C."/>
            <person name="Taylor S."/>
            <person name="Reynolds S.L."/>
            <person name="Mofiz E."/>
            <person name="Najaraj S.H."/>
            <person name="Gowda H."/>
            <person name="Madugundu A."/>
            <person name="Renuse S."/>
            <person name="Holt D."/>
            <person name="Pandey A."/>
            <person name="Papenfuss A.T."/>
            <person name="Fischer K."/>
        </authorList>
    </citation>
    <scope>NUCLEOTIDE SEQUENCE [LARGE SCALE GENOMIC DNA]</scope>
</reference>
<dbReference type="InterPro" id="IPR042467">
    <property type="entry name" value="Peptidase_C65_otubain_sub2"/>
</dbReference>
<evidence type="ECO:0000256" key="9">
    <source>
        <dbReference type="PIRSR" id="PIRSR013503-2"/>
    </source>
</evidence>
<keyword evidence="14" id="KW-1185">Reference proteome</keyword>
<dbReference type="InterPro" id="IPR042468">
    <property type="entry name" value="Peptidase_C65_otubain_sub1"/>
</dbReference>
<reference evidence="11" key="3">
    <citation type="submission" date="2020-01" db="EMBL/GenBank/DDBJ databases">
        <authorList>
            <person name="Korhonen P.K.K."/>
            <person name="Guangxu M.G."/>
            <person name="Wang T.W."/>
            <person name="Stroehlein A.J.S."/>
            <person name="Young N.D."/>
            <person name="Ang C.-S.A."/>
            <person name="Fernando D.W.F."/>
            <person name="Lu H.L."/>
            <person name="Taylor S.T."/>
            <person name="Ehtesham M.E.M."/>
            <person name="Najaraj S.H.N."/>
            <person name="Harsha G.H.G."/>
            <person name="Madugundu A.M."/>
            <person name="Renuse S.R."/>
            <person name="Holt D.H."/>
            <person name="Pandey A.P."/>
            <person name="Papenfuss A.P."/>
            <person name="Gasser R.B.G."/>
            <person name="Fischer K.F."/>
        </authorList>
    </citation>
    <scope>NUCLEOTIDE SEQUENCE</scope>
    <source>
        <strain evidence="11">SSS_KF_BRIS2020</strain>
    </source>
</reference>
<dbReference type="EnsemblMetazoa" id="SSS_4586s_mrna">
    <property type="protein sequence ID" value="KAF7495819.1"/>
    <property type="gene ID" value="SSS_4586"/>
</dbReference>
<dbReference type="InterPro" id="IPR003323">
    <property type="entry name" value="OTU_dom"/>
</dbReference>
<evidence type="ECO:0000313" key="12">
    <source>
        <dbReference type="EMBL" id="KPM07187.1"/>
    </source>
</evidence>
<evidence type="ECO:0000313" key="13">
    <source>
        <dbReference type="EnsemblMetazoa" id="KAF7495819.1"/>
    </source>
</evidence>
<dbReference type="VEuPathDB" id="VectorBase:SSCA005691"/>
<dbReference type="Proteomes" id="UP000616769">
    <property type="component" value="Unassembled WGS sequence"/>
</dbReference>
<dbReference type="SUPFAM" id="SSF54001">
    <property type="entry name" value="Cysteine proteinases"/>
    <property type="match status" value="1"/>
</dbReference>
<evidence type="ECO:0000313" key="14">
    <source>
        <dbReference type="Proteomes" id="UP000070412"/>
    </source>
</evidence>
<evidence type="ECO:0000313" key="11">
    <source>
        <dbReference type="EMBL" id="KAF7495819.1"/>
    </source>
</evidence>
<dbReference type="CDD" id="cd22763">
    <property type="entry name" value="OTUB1"/>
    <property type="match status" value="1"/>
</dbReference>
<reference evidence="13" key="4">
    <citation type="submission" date="2022-06" db="UniProtKB">
        <authorList>
            <consortium name="EnsemblMetazoa"/>
        </authorList>
    </citation>
    <scope>IDENTIFICATION</scope>
</reference>
<evidence type="ECO:0000256" key="2">
    <source>
        <dbReference type="ARBA" id="ARBA00006579"/>
    </source>
</evidence>
<evidence type="ECO:0000256" key="8">
    <source>
        <dbReference type="PIRSR" id="PIRSR013503-1"/>
    </source>
</evidence>
<proteinExistence type="inferred from homology"/>
<feature type="active site" evidence="8">
    <location>
        <position position="260"/>
    </location>
</feature>
<dbReference type="Gene3D" id="1.20.1300.20">
    <property type="entry name" value="Peptidase C65 Otubain, subdomain 2"/>
    <property type="match status" value="1"/>
</dbReference>
<keyword evidence="3 7" id="KW-0645">Protease</keyword>
<protein>
    <recommendedName>
        <fullName evidence="7">Ubiquitin thioesterase</fullName>
        <ecNumber evidence="7">3.4.19.12</ecNumber>
    </recommendedName>
</protein>
<keyword evidence="6 7" id="KW-0788">Thiol protease</keyword>
<feature type="active site" evidence="8">
    <location>
        <position position="75"/>
    </location>
</feature>
<dbReference type="GO" id="GO:0004843">
    <property type="term" value="F:cysteine-type deubiquitinase activity"/>
    <property type="evidence" value="ECO:0007669"/>
    <property type="project" value="UniProtKB-UniRule"/>
</dbReference>
<organism evidence="12 15">
    <name type="scientific">Sarcoptes scabiei</name>
    <name type="common">Itch mite</name>
    <name type="synonym">Acarus scabiei</name>
    <dbReference type="NCBI Taxonomy" id="52283"/>
    <lineage>
        <taxon>Eukaryota</taxon>
        <taxon>Metazoa</taxon>
        <taxon>Ecdysozoa</taxon>
        <taxon>Arthropoda</taxon>
        <taxon>Chelicerata</taxon>
        <taxon>Arachnida</taxon>
        <taxon>Acari</taxon>
        <taxon>Acariformes</taxon>
        <taxon>Sarcoptiformes</taxon>
        <taxon>Astigmata</taxon>
        <taxon>Psoroptidia</taxon>
        <taxon>Sarcoptoidea</taxon>
        <taxon>Sarcoptidae</taxon>
        <taxon>Sarcoptinae</taxon>
        <taxon>Sarcoptes</taxon>
    </lineage>
</organism>
<evidence type="ECO:0000256" key="1">
    <source>
        <dbReference type="ARBA" id="ARBA00000707"/>
    </source>
</evidence>
<evidence type="ECO:0000256" key="5">
    <source>
        <dbReference type="ARBA" id="ARBA00022801"/>
    </source>
</evidence>
<dbReference type="GO" id="GO:0043130">
    <property type="term" value="F:ubiquitin binding"/>
    <property type="evidence" value="ECO:0007669"/>
    <property type="project" value="UniProtKB-UniRule"/>
</dbReference>
<dbReference type="OrthoDB" id="18915at2759"/>
<sequence>MADLIASDDNYNFDELVRESQAKIDLEIAQQFPLVADLMSISKLHEEYAEEDQVYQKKVKDLEEQYSHLRKTRPDGNCFYRAFIFAYFESLFGDQTELNRFIEICHQTRKDITSLGFPDFTVDEFYDYFQEIISMIQNGKIKSSDDLLIELDKSSVSDNIVVYLRLLTSYYLQKECEFFINFTEGSGQMSEFCKREVEPMYKESDHVHIIALCSVLNVEIRVVYMDRGAGGKVNIHDFVPIHSKNDVNKPRIHLLYRPGHYDILYLKK</sequence>
<evidence type="ECO:0000256" key="4">
    <source>
        <dbReference type="ARBA" id="ARBA00022786"/>
    </source>
</evidence>
<evidence type="ECO:0000256" key="6">
    <source>
        <dbReference type="ARBA" id="ARBA00022807"/>
    </source>
</evidence>
<dbReference type="AlphaFoldDB" id="A0A132A8D5"/>
<dbReference type="PANTHER" id="PTHR12931">
    <property type="entry name" value="UBIQUITIN THIOLESTERASE PROTEIN OTUB"/>
    <property type="match status" value="1"/>
</dbReference>
<comment type="similarity">
    <text evidence="2 7">Belongs to the peptidase C65 family.</text>
</comment>
<keyword evidence="5 7" id="KW-0378">Hydrolase</keyword>
<comment type="catalytic activity">
    <reaction evidence="1 7">
        <text>Thiol-dependent hydrolysis of ester, thioester, amide, peptide and isopeptide bonds formed by the C-terminal Gly of ubiquitin (a 76-residue protein attached to proteins as an intracellular targeting signal).</text>
        <dbReference type="EC" id="3.4.19.12"/>
    </reaction>
</comment>
<dbReference type="InterPro" id="IPR038765">
    <property type="entry name" value="Papain-like_cys_pep_sf"/>
</dbReference>
<reference evidence="12 15" key="1">
    <citation type="journal article" date="2015" name="Parasit. Vectors">
        <title>Draft genome of the scabies mite.</title>
        <authorList>
            <person name="Rider S.D.Jr."/>
            <person name="Morgan M.S."/>
            <person name="Arlian L.G."/>
        </authorList>
    </citation>
    <scope>NUCLEOTIDE SEQUENCE [LARGE SCALE GENOMIC DNA]</scope>
    <source>
        <strain evidence="12">Arlian Lab</strain>
    </source>
</reference>
<dbReference type="Proteomes" id="UP000070412">
    <property type="component" value="Unassembled WGS sequence"/>
</dbReference>
<dbReference type="GO" id="GO:0005634">
    <property type="term" value="C:nucleus"/>
    <property type="evidence" value="ECO:0007669"/>
    <property type="project" value="TreeGrafter"/>
</dbReference>
<evidence type="ECO:0000256" key="3">
    <source>
        <dbReference type="ARBA" id="ARBA00022670"/>
    </source>
</evidence>
<dbReference type="GO" id="GO:0071108">
    <property type="term" value="P:protein K48-linked deubiquitination"/>
    <property type="evidence" value="ECO:0007669"/>
    <property type="project" value="TreeGrafter"/>
</dbReference>
<evidence type="ECO:0000256" key="7">
    <source>
        <dbReference type="PIRNR" id="PIRNR013503"/>
    </source>
</evidence>
<feature type="domain" description="OTU" evidence="10">
    <location>
        <begin position="67"/>
        <end position="267"/>
    </location>
</feature>
<feature type="site" description="Interacts with free ubiquitin" evidence="9">
    <location>
        <position position="256"/>
    </location>
</feature>
<dbReference type="FunFam" id="1.20.1300.20:FF:000001">
    <property type="entry name" value="Ubiquitin thioesterase OTUB1"/>
    <property type="match status" value="1"/>
</dbReference>
<name>A0A132A8D5_SARSC</name>
<evidence type="ECO:0000313" key="15">
    <source>
        <dbReference type="Proteomes" id="UP000616769"/>
    </source>
</evidence>
<feature type="site" description="Interacts with free ubiquitin" evidence="9">
    <location>
        <position position="224"/>
    </location>
</feature>
<evidence type="ECO:0000259" key="10">
    <source>
        <dbReference type="PROSITE" id="PS50802"/>
    </source>
</evidence>
<dbReference type="PANTHER" id="PTHR12931:SF15">
    <property type="entry name" value="UBIQUITIN THIOESTERASE OTUBAIN-LIKE"/>
    <property type="match status" value="1"/>
</dbReference>
<dbReference type="InterPro" id="IPR019400">
    <property type="entry name" value="Peptidase_C65_otubain"/>
</dbReference>
<dbReference type="Gene3D" id="3.30.200.60">
    <property type="entry name" value="Peptidase C65 Otubain, subdomain 1"/>
    <property type="match status" value="1"/>
</dbReference>
<dbReference type="EMBL" id="JXLN01011367">
    <property type="protein sequence ID" value="KPM07187.1"/>
    <property type="molecule type" value="Genomic_DNA"/>
</dbReference>
<dbReference type="PIRSF" id="PIRSF013503">
    <property type="entry name" value="Ubiquitin_thioesterase_Otubain"/>
    <property type="match status" value="1"/>
</dbReference>
<feature type="active site" description="Nucleophile" evidence="8">
    <location>
        <position position="78"/>
    </location>
</feature>
<dbReference type="EC" id="3.4.19.12" evidence="7"/>